<dbReference type="EMBL" id="KB008006">
    <property type="protein sequence ID" value="ELR16212.1"/>
    <property type="molecule type" value="Genomic_DNA"/>
</dbReference>
<keyword evidence="6" id="KW-0677">Repeat</keyword>
<feature type="repeat" description="WD" evidence="13">
    <location>
        <begin position="1371"/>
        <end position="1403"/>
    </location>
</feature>
<dbReference type="InterPro" id="IPR036388">
    <property type="entry name" value="WH-like_DNA-bd_sf"/>
</dbReference>
<dbReference type="InterPro" id="IPR032675">
    <property type="entry name" value="LRR_dom_sf"/>
</dbReference>
<dbReference type="InterPro" id="IPR051681">
    <property type="entry name" value="Ser/Thr_Kinases-Pseudokinases"/>
</dbReference>
<dbReference type="SUPFAM" id="SSF50998">
    <property type="entry name" value="Quinoprotein alcohol dehydrogenase-like"/>
    <property type="match status" value="1"/>
</dbReference>
<dbReference type="GeneID" id="14916881"/>
<dbReference type="SMART" id="SM00219">
    <property type="entry name" value="TyrKc"/>
    <property type="match status" value="1"/>
</dbReference>
<dbReference type="SUPFAM" id="SSF52058">
    <property type="entry name" value="L domain-like"/>
    <property type="match status" value="1"/>
</dbReference>
<dbReference type="Pfam" id="PF13855">
    <property type="entry name" value="LRR_8"/>
    <property type="match status" value="1"/>
</dbReference>
<dbReference type="Gene3D" id="2.130.10.10">
    <property type="entry name" value="YVTN repeat-like/Quinoprotein amine dehydrogenase"/>
    <property type="match status" value="2"/>
</dbReference>
<dbReference type="SMART" id="SM00320">
    <property type="entry name" value="WD40"/>
    <property type="match status" value="3"/>
</dbReference>
<protein>
    <recommendedName>
        <fullName evidence="2">non-specific serine/threonine protein kinase</fullName>
        <ecNumber evidence="2">2.7.11.1</ecNumber>
    </recommendedName>
</protein>
<keyword evidence="10" id="KW-0342">GTP-binding</keyword>
<dbReference type="InterPro" id="IPR001680">
    <property type="entry name" value="WD40_rpt"/>
</dbReference>
<dbReference type="SUPFAM" id="SSF52540">
    <property type="entry name" value="P-loop containing nucleoside triphosphate hydrolases"/>
    <property type="match status" value="1"/>
</dbReference>
<evidence type="ECO:0000256" key="14">
    <source>
        <dbReference type="PROSITE-ProRule" id="PRU10141"/>
    </source>
</evidence>
<keyword evidence="7 14" id="KW-0547">Nucleotide-binding</keyword>
<dbReference type="InterPro" id="IPR017441">
    <property type="entry name" value="Protein_kinase_ATP_BS"/>
</dbReference>
<evidence type="ECO:0000256" key="5">
    <source>
        <dbReference type="ARBA" id="ARBA00022679"/>
    </source>
</evidence>
<dbReference type="InterPro" id="IPR001245">
    <property type="entry name" value="Ser-Thr/Tyr_kinase_cat_dom"/>
</dbReference>
<dbReference type="InterPro" id="IPR032171">
    <property type="entry name" value="COR-A"/>
</dbReference>
<comment type="similarity">
    <text evidence="1">Belongs to the protein kinase superfamily. TKL Ser/Thr protein kinase family. ROCO subfamily.</text>
</comment>
<dbReference type="PROSITE" id="PS50011">
    <property type="entry name" value="PROTEIN_KINASE_DOM"/>
    <property type="match status" value="1"/>
</dbReference>
<evidence type="ECO:0000256" key="13">
    <source>
        <dbReference type="PROSITE-ProRule" id="PRU00221"/>
    </source>
</evidence>
<comment type="catalytic activity">
    <reaction evidence="11">
        <text>L-threonyl-[protein] + ATP = O-phospho-L-threonyl-[protein] + ADP + H(+)</text>
        <dbReference type="Rhea" id="RHEA:46608"/>
        <dbReference type="Rhea" id="RHEA-COMP:11060"/>
        <dbReference type="Rhea" id="RHEA-COMP:11605"/>
        <dbReference type="ChEBI" id="CHEBI:15378"/>
        <dbReference type="ChEBI" id="CHEBI:30013"/>
        <dbReference type="ChEBI" id="CHEBI:30616"/>
        <dbReference type="ChEBI" id="CHEBI:61977"/>
        <dbReference type="ChEBI" id="CHEBI:456216"/>
        <dbReference type="EC" id="2.7.11.1"/>
    </reaction>
</comment>
<dbReference type="InterPro" id="IPR020859">
    <property type="entry name" value="ROC"/>
</dbReference>
<dbReference type="InterPro" id="IPR027417">
    <property type="entry name" value="P-loop_NTPase"/>
</dbReference>
<dbReference type="Pfam" id="PF08477">
    <property type="entry name" value="Roc"/>
    <property type="match status" value="1"/>
</dbReference>
<feature type="compositionally biased region" description="Low complexity" evidence="15">
    <location>
        <begin position="349"/>
        <end position="369"/>
    </location>
</feature>
<keyword evidence="19" id="KW-1185">Reference proteome</keyword>
<dbReference type="SUPFAM" id="SSF56112">
    <property type="entry name" value="Protein kinase-like (PK-like)"/>
    <property type="match status" value="1"/>
</dbReference>
<feature type="region of interest" description="Disordered" evidence="15">
    <location>
        <begin position="1132"/>
        <end position="1205"/>
    </location>
</feature>
<feature type="compositionally biased region" description="Low complexity" evidence="15">
    <location>
        <begin position="1132"/>
        <end position="1156"/>
    </location>
</feature>
<dbReference type="GO" id="GO:0004674">
    <property type="term" value="F:protein serine/threonine kinase activity"/>
    <property type="evidence" value="ECO:0007669"/>
    <property type="project" value="UniProtKB-KW"/>
</dbReference>
<evidence type="ECO:0000259" key="17">
    <source>
        <dbReference type="PROSITE" id="PS51424"/>
    </source>
</evidence>
<dbReference type="Gene3D" id="3.30.70.1390">
    <property type="entry name" value="ROC domain from the Parkinson's disease-associated leucine-rich repeat kinase 2"/>
    <property type="match status" value="1"/>
</dbReference>
<keyword evidence="8 18" id="KW-0418">Kinase</keyword>
<dbReference type="VEuPathDB" id="AmoebaDB:ACA1_179130"/>
<dbReference type="Gene3D" id="3.80.10.10">
    <property type="entry name" value="Ribonuclease Inhibitor"/>
    <property type="match status" value="1"/>
</dbReference>
<feature type="compositionally biased region" description="Low complexity" evidence="15">
    <location>
        <begin position="386"/>
        <end position="398"/>
    </location>
</feature>
<dbReference type="PANTHER" id="PTHR44329">
    <property type="entry name" value="SERINE/THREONINE-PROTEIN KINASE TNNI3K-RELATED"/>
    <property type="match status" value="1"/>
</dbReference>
<dbReference type="InterPro" id="IPR020635">
    <property type="entry name" value="Tyr_kinase_cat_dom"/>
</dbReference>
<feature type="compositionally biased region" description="Basic and acidic residues" evidence="15">
    <location>
        <begin position="1163"/>
        <end position="1192"/>
    </location>
</feature>
<dbReference type="Gene3D" id="1.10.10.10">
    <property type="entry name" value="Winged helix-like DNA-binding domain superfamily/Winged helix DNA-binding domain"/>
    <property type="match status" value="1"/>
</dbReference>
<organism evidence="18 19">
    <name type="scientific">Acanthamoeba castellanii (strain ATCC 30010 / Neff)</name>
    <dbReference type="NCBI Taxonomy" id="1257118"/>
    <lineage>
        <taxon>Eukaryota</taxon>
        <taxon>Amoebozoa</taxon>
        <taxon>Discosea</taxon>
        <taxon>Longamoebia</taxon>
        <taxon>Centramoebida</taxon>
        <taxon>Acanthamoebidae</taxon>
        <taxon>Acanthamoeba</taxon>
    </lineage>
</organism>
<evidence type="ECO:0000256" key="6">
    <source>
        <dbReference type="ARBA" id="ARBA00022737"/>
    </source>
</evidence>
<evidence type="ECO:0000256" key="8">
    <source>
        <dbReference type="ARBA" id="ARBA00022777"/>
    </source>
</evidence>
<evidence type="ECO:0000256" key="1">
    <source>
        <dbReference type="ARBA" id="ARBA00008171"/>
    </source>
</evidence>
<dbReference type="RefSeq" id="XP_004338225.1">
    <property type="nucleotide sequence ID" value="XM_004338177.1"/>
</dbReference>
<dbReference type="KEGG" id="acan:ACA1_179130"/>
<proteinExistence type="inferred from homology"/>
<dbReference type="PROSITE" id="PS51424">
    <property type="entry name" value="ROC"/>
    <property type="match status" value="1"/>
</dbReference>
<feature type="domain" description="Roc" evidence="17">
    <location>
        <begin position="134"/>
        <end position="322"/>
    </location>
</feature>
<dbReference type="CDD" id="cd13999">
    <property type="entry name" value="STKc_MAP3K-like"/>
    <property type="match status" value="1"/>
</dbReference>
<sequence>LGLQEGQTPLEIVIRSERKQYQDPLVCVLLDGGADSSSKEIKAWLREKTELRLVKAGLTTVPDAVFKHFKNVRSLDLSDNDINTLPTWLADFKLESLRLNGNPLQSIPAEVLDARHESDLIRSLQTYLQLLKNSTMGWSRIKLMFVGRECVGKTSLLKSFSRLLSGKEKQKGPKGKLLSTDGIDISELDVPDKFKKGNVDLKSLRFQCYDFGGQVIFYPTHQFFLTAHSIYLVCFNASTEDLSPIHYWLNQVKASTHSVEVPVIIVGTHIDHPSVDRETLPYLAKKLRAMDGNVREVMFVSTKTMENVPELIEKLIELASRHSFLKKQIPKAYYDLHEAVIKLRPSPEGAATGKTGTSTSSTNPLSSGLSGRGSGSTMQSQQSRTGSGSMVSGASRVGSGAGTNQASPTSAAEKPKEVGRNYLKWNDMVYLGRKCGIEEEQLPEVVRFLHNVGAVIHFNDAFGDLSDLVIINPQWLASVMKTVVSFSNTWCKNGMISEGDLHSWVVYPLRGEGNDDAVKGQDLMVPSLLPETCPEQRFEDHWPPLDVLQKQLGADVEIGVFARQYEVEFVPLGVFSRLMVRALHVSHARLLVPWRYGYIVHLDKPAAGVVQERALVRQLAVQGSASAGRFEVITRVAVKKSTNPSFKRPRVVLLAELTLAIDTLLQAYPGMDVKKLVPCLLEPQDSALASSTAELPAGHVLPYAKCIEAVVTGQPIPCGPALGRDLRVHEVAPDLAMGSVKVLASDQLVVEKEVGRGGFGAVFKGTWQGRPVAIKQLHADLLDEKNQQKFDEFKQEVYLMNCLNQENIVRLYGISQQPLSMVMEFVPSGDLRHLLEPYLKAKVVCKHDFNQHASIFRSQLQGRERELAMDVAADDVVLIHKEEGPLCFIETSRSERGLFPVACLKKRAQPLGDAQIPWSLRWKIALDIAKGMKYLHSFKPPIVHRDLRSPNVFMMNYDANEKVTAKVGDFGLARHVDPKLYEALGTWQWLAPEVLRDDSEYDERSDIYSYGIVLYEIASRLTPFVDEYWFRFLRNNYFQKMDCIRAIINDGCRPTPPLPHLCPKEFSTLMKECWHDDPALRPSFAEIVERITRHLGQNDDDISFNLSPTPFGFSATSSTSLPSLGSSLALPTVSTTAPTTSSLPSATSATATAAATKNGSDSKQGEKEKEKEKAKEKEKEREGEGARKREGGENGGNGAKEEEAPKMFVWKDTIRRAPNPSVQCFLKVDNQVWVGDGYGKAILYSHISGLQQDEFQAARKRAQINGLIAVDDTVWAATDTLIRIYQLKKKKNKQEWKKVKTLKRHKKLISGMLAVPDLSGGVQKRKDERELIVKEDESIYSMCVVDNCSVWIGGMTDLFRVNLQTWEMMHWRAHDQAITGIVWEPNQKLVWTTSHDRKLKVWQQASGMASPGLVVCEIDVGRSYGISLSAPLVASQPFVCVGHRDGTVSVWDAKTHRKLSEWQAHGNDVQAMQYVVDRKDNDAGYLWTGALDGTLSVWAQNMRFRSV</sequence>
<evidence type="ECO:0000259" key="16">
    <source>
        <dbReference type="PROSITE" id="PS50011"/>
    </source>
</evidence>
<dbReference type="PROSITE" id="PS00107">
    <property type="entry name" value="PROTEIN_KINASE_ATP"/>
    <property type="match status" value="1"/>
</dbReference>
<keyword evidence="13" id="KW-0853">WD repeat</keyword>
<dbReference type="STRING" id="1257118.L8GTH0"/>
<dbReference type="GO" id="GO:0004713">
    <property type="term" value="F:protein tyrosine kinase activity"/>
    <property type="evidence" value="ECO:0007669"/>
    <property type="project" value="InterPro"/>
</dbReference>
<reference evidence="18 19" key="1">
    <citation type="journal article" date="2013" name="Genome Biol.">
        <title>Genome of Acanthamoeba castellanii highlights extensive lateral gene transfer and early evolution of tyrosine kinase signaling.</title>
        <authorList>
            <person name="Clarke M."/>
            <person name="Lohan A.J."/>
            <person name="Liu B."/>
            <person name="Lagkouvardos I."/>
            <person name="Roy S."/>
            <person name="Zafar N."/>
            <person name="Bertelli C."/>
            <person name="Schilde C."/>
            <person name="Kianianmomeni A."/>
            <person name="Burglin T.R."/>
            <person name="Frech C."/>
            <person name="Turcotte B."/>
            <person name="Kopec K.O."/>
            <person name="Synnott J.M."/>
            <person name="Choo C."/>
            <person name="Paponov I."/>
            <person name="Finkler A."/>
            <person name="Soon Heng Tan C."/>
            <person name="Hutchins A.P."/>
            <person name="Weinmeier T."/>
            <person name="Rattei T."/>
            <person name="Chu J.S."/>
            <person name="Gimenez G."/>
            <person name="Irimia M."/>
            <person name="Rigden D.J."/>
            <person name="Fitzpatrick D.A."/>
            <person name="Lorenzo-Morales J."/>
            <person name="Bateman A."/>
            <person name="Chiu C.H."/>
            <person name="Tang P."/>
            <person name="Hegemann P."/>
            <person name="Fromm H."/>
            <person name="Raoult D."/>
            <person name="Greub G."/>
            <person name="Miranda-Saavedra D."/>
            <person name="Chen N."/>
            <person name="Nash P."/>
            <person name="Ginger M.L."/>
            <person name="Horn M."/>
            <person name="Schaap P."/>
            <person name="Caler L."/>
            <person name="Loftus B."/>
        </authorList>
    </citation>
    <scope>NUCLEOTIDE SEQUENCE [LARGE SCALE GENOMIC DNA]</scope>
    <source>
        <strain evidence="18 19">Neff</strain>
    </source>
</reference>
<dbReference type="Pfam" id="PF25497">
    <property type="entry name" value="COR-B"/>
    <property type="match status" value="1"/>
</dbReference>
<evidence type="ECO:0000256" key="3">
    <source>
        <dbReference type="ARBA" id="ARBA00022527"/>
    </source>
</evidence>
<keyword evidence="4" id="KW-0433">Leucine-rich repeat</keyword>
<dbReference type="InterPro" id="IPR001611">
    <property type="entry name" value="Leu-rich_rpt"/>
</dbReference>
<dbReference type="Gene3D" id="3.40.50.300">
    <property type="entry name" value="P-loop containing nucleotide triphosphate hydrolases"/>
    <property type="match status" value="1"/>
</dbReference>
<dbReference type="EC" id="2.7.11.1" evidence="2"/>
<dbReference type="InterPro" id="IPR000719">
    <property type="entry name" value="Prot_kinase_dom"/>
</dbReference>
<dbReference type="PROSITE" id="PS50294">
    <property type="entry name" value="WD_REPEATS_REGION"/>
    <property type="match status" value="1"/>
</dbReference>
<accession>L8GTH0</accession>
<comment type="catalytic activity">
    <reaction evidence="12">
        <text>L-seryl-[protein] + ATP = O-phospho-L-seryl-[protein] + ADP + H(+)</text>
        <dbReference type="Rhea" id="RHEA:17989"/>
        <dbReference type="Rhea" id="RHEA-COMP:9863"/>
        <dbReference type="Rhea" id="RHEA-COMP:11604"/>
        <dbReference type="ChEBI" id="CHEBI:15378"/>
        <dbReference type="ChEBI" id="CHEBI:29999"/>
        <dbReference type="ChEBI" id="CHEBI:30616"/>
        <dbReference type="ChEBI" id="CHEBI:83421"/>
        <dbReference type="ChEBI" id="CHEBI:456216"/>
        <dbReference type="EC" id="2.7.11.1"/>
    </reaction>
</comment>
<dbReference type="GO" id="GO:0005524">
    <property type="term" value="F:ATP binding"/>
    <property type="evidence" value="ECO:0007669"/>
    <property type="project" value="UniProtKB-UniRule"/>
</dbReference>
<evidence type="ECO:0000313" key="19">
    <source>
        <dbReference type="Proteomes" id="UP000011083"/>
    </source>
</evidence>
<keyword evidence="5" id="KW-0808">Transferase</keyword>
<evidence type="ECO:0000256" key="4">
    <source>
        <dbReference type="ARBA" id="ARBA00022614"/>
    </source>
</evidence>
<dbReference type="Pfam" id="PF16095">
    <property type="entry name" value="COR-A"/>
    <property type="match status" value="1"/>
</dbReference>
<keyword evidence="9 14" id="KW-0067">ATP-binding</keyword>
<dbReference type="PRINTS" id="PR00449">
    <property type="entry name" value="RASTRNSFRMNG"/>
</dbReference>
<evidence type="ECO:0000313" key="18">
    <source>
        <dbReference type="EMBL" id="ELR16212.1"/>
    </source>
</evidence>
<evidence type="ECO:0000256" key="7">
    <source>
        <dbReference type="ARBA" id="ARBA00022741"/>
    </source>
</evidence>
<evidence type="ECO:0000256" key="11">
    <source>
        <dbReference type="ARBA" id="ARBA00047899"/>
    </source>
</evidence>
<dbReference type="InterPro" id="IPR015943">
    <property type="entry name" value="WD40/YVTN_repeat-like_dom_sf"/>
</dbReference>
<dbReference type="OMA" id="DARHESD"/>
<name>L8GTH0_ACACF</name>
<dbReference type="GO" id="GO:0005829">
    <property type="term" value="C:cytosol"/>
    <property type="evidence" value="ECO:0007669"/>
    <property type="project" value="UniProtKB-ARBA"/>
</dbReference>
<evidence type="ECO:0000256" key="15">
    <source>
        <dbReference type="SAM" id="MobiDB-lite"/>
    </source>
</evidence>
<dbReference type="Pfam" id="PF07714">
    <property type="entry name" value="PK_Tyr_Ser-Thr"/>
    <property type="match status" value="1"/>
</dbReference>
<keyword evidence="3" id="KW-0723">Serine/threonine-protein kinase</keyword>
<dbReference type="PROSITE" id="PS50082">
    <property type="entry name" value="WD_REPEATS_2"/>
    <property type="match status" value="1"/>
</dbReference>
<dbReference type="InterPro" id="IPR057263">
    <property type="entry name" value="COR-B"/>
</dbReference>
<gene>
    <name evidence="18" type="ORF">ACA1_179130</name>
</gene>
<evidence type="ECO:0000256" key="10">
    <source>
        <dbReference type="ARBA" id="ARBA00023134"/>
    </source>
</evidence>
<feature type="binding site" evidence="14">
    <location>
        <position position="775"/>
    </location>
    <ligand>
        <name>ATP</name>
        <dbReference type="ChEBI" id="CHEBI:30616"/>
    </ligand>
</feature>
<dbReference type="InterPro" id="IPR011009">
    <property type="entry name" value="Kinase-like_dom_sf"/>
</dbReference>
<dbReference type="InterPro" id="IPR011047">
    <property type="entry name" value="Quinoprotein_ADH-like_sf"/>
</dbReference>
<dbReference type="Proteomes" id="UP000011083">
    <property type="component" value="Unassembled WGS sequence"/>
</dbReference>
<evidence type="ECO:0000256" key="2">
    <source>
        <dbReference type="ARBA" id="ARBA00012513"/>
    </source>
</evidence>
<evidence type="ECO:0000256" key="9">
    <source>
        <dbReference type="ARBA" id="ARBA00022840"/>
    </source>
</evidence>
<dbReference type="PROSITE" id="PS51419">
    <property type="entry name" value="RAB"/>
    <property type="match status" value="1"/>
</dbReference>
<dbReference type="Gene3D" id="3.30.200.20">
    <property type="entry name" value="Phosphorylase Kinase, domain 1"/>
    <property type="match status" value="1"/>
</dbReference>
<dbReference type="Gene3D" id="1.10.510.10">
    <property type="entry name" value="Transferase(Phosphotransferase) domain 1"/>
    <property type="match status" value="1"/>
</dbReference>
<feature type="region of interest" description="Disordered" evidence="15">
    <location>
        <begin position="347"/>
        <end position="415"/>
    </location>
</feature>
<feature type="non-terminal residue" evidence="18">
    <location>
        <position position="1"/>
    </location>
</feature>
<feature type="domain" description="Protein kinase" evidence="16">
    <location>
        <begin position="748"/>
        <end position="1095"/>
    </location>
</feature>
<evidence type="ECO:0000256" key="12">
    <source>
        <dbReference type="ARBA" id="ARBA00048679"/>
    </source>
</evidence>